<protein>
    <submittedName>
        <fullName evidence="1">Uncharacterized protein</fullName>
    </submittedName>
</protein>
<evidence type="ECO:0000313" key="1">
    <source>
        <dbReference type="EMBL" id="KAH7932747.1"/>
    </source>
</evidence>
<reference evidence="1" key="1">
    <citation type="submission" date="2020-05" db="EMBL/GenBank/DDBJ databases">
        <title>Large-scale comparative analyses of tick genomes elucidate their genetic diversity and vector capacities.</title>
        <authorList>
            <person name="Jia N."/>
            <person name="Wang J."/>
            <person name="Shi W."/>
            <person name="Du L."/>
            <person name="Sun Y."/>
            <person name="Zhan W."/>
            <person name="Jiang J."/>
            <person name="Wang Q."/>
            <person name="Zhang B."/>
            <person name="Ji P."/>
            <person name="Sakyi L.B."/>
            <person name="Cui X."/>
            <person name="Yuan T."/>
            <person name="Jiang B."/>
            <person name="Yang W."/>
            <person name="Lam T.T.-Y."/>
            <person name="Chang Q."/>
            <person name="Ding S."/>
            <person name="Wang X."/>
            <person name="Zhu J."/>
            <person name="Ruan X."/>
            <person name="Zhao L."/>
            <person name="Wei J."/>
            <person name="Que T."/>
            <person name="Du C."/>
            <person name="Cheng J."/>
            <person name="Dai P."/>
            <person name="Han X."/>
            <person name="Huang E."/>
            <person name="Gao Y."/>
            <person name="Liu J."/>
            <person name="Shao H."/>
            <person name="Ye R."/>
            <person name="Li L."/>
            <person name="Wei W."/>
            <person name="Wang X."/>
            <person name="Wang C."/>
            <person name="Yang T."/>
            <person name="Huo Q."/>
            <person name="Li W."/>
            <person name="Guo W."/>
            <person name="Chen H."/>
            <person name="Zhou L."/>
            <person name="Ni X."/>
            <person name="Tian J."/>
            <person name="Zhou Y."/>
            <person name="Sheng Y."/>
            <person name="Liu T."/>
            <person name="Pan Y."/>
            <person name="Xia L."/>
            <person name="Li J."/>
            <person name="Zhao F."/>
            <person name="Cao W."/>
        </authorList>
    </citation>
    <scope>NUCLEOTIDE SEQUENCE</scope>
    <source>
        <strain evidence="1">Dsil-2018</strain>
    </source>
</reference>
<organism evidence="1 2">
    <name type="scientific">Dermacentor silvarum</name>
    <name type="common">Tick</name>
    <dbReference type="NCBI Taxonomy" id="543639"/>
    <lineage>
        <taxon>Eukaryota</taxon>
        <taxon>Metazoa</taxon>
        <taxon>Ecdysozoa</taxon>
        <taxon>Arthropoda</taxon>
        <taxon>Chelicerata</taxon>
        <taxon>Arachnida</taxon>
        <taxon>Acari</taxon>
        <taxon>Parasitiformes</taxon>
        <taxon>Ixodida</taxon>
        <taxon>Ixodoidea</taxon>
        <taxon>Ixodidae</taxon>
        <taxon>Rhipicephalinae</taxon>
        <taxon>Dermacentor</taxon>
    </lineage>
</organism>
<dbReference type="Proteomes" id="UP000821865">
    <property type="component" value="Chromosome 9"/>
</dbReference>
<accession>A0ACB8C200</accession>
<comment type="caution">
    <text evidence="1">The sequence shown here is derived from an EMBL/GenBank/DDBJ whole genome shotgun (WGS) entry which is preliminary data.</text>
</comment>
<gene>
    <name evidence="1" type="ORF">HPB49_002249</name>
</gene>
<proteinExistence type="predicted"/>
<keyword evidence="2" id="KW-1185">Reference proteome</keyword>
<evidence type="ECO:0000313" key="2">
    <source>
        <dbReference type="Proteomes" id="UP000821865"/>
    </source>
</evidence>
<name>A0ACB8C200_DERSI</name>
<dbReference type="EMBL" id="CM023478">
    <property type="protein sequence ID" value="KAH7932747.1"/>
    <property type="molecule type" value="Genomic_DNA"/>
</dbReference>
<sequence length="880" mass="94958">MVVPSFLGSTTSAIFRIHKGQARDASEEEEEADSFLAAGRTSENMPKHSVRKNKKRSAKSIPVRHGESRQKSPCATTVVRIDDPVPLTSTGTLVYPEEPPPSSIKVTFPKSMRTALSVAKNIIARPKKASPLPAYSQLAIPGESLPLTTSSTKAKQKQVSQPAIEAAFPTRSQTPPLASGISIAEPGESSPSDTTAKMKEVQTSVARTTVANQKKPLTTATTNTSTKPAVSPLSMAHTSVVEPNKSWSLINLASKVLGGRRPSVAETLATRPSEIASSATEIITTKSKPRPLSSEETTMFKSKEAPTLRSTSATRGRDVEPTSSLTESPVQSLFIFGHGGFQRGVLAFACVAVFVSYTQSFLLVSESVPVKHWCKADLQRASRLAEPYTRWMNASVPRYGNESFGQCTRAEPSLIDGTGSMPQVPCDRWEYDKNQSKLSIVAEWDLVCQRKRLKQVVWACFMIGGAVAVPTLGLTADAVGRRPVLIGAVLLLLLSGTGACLSKSLAGFAALRFVSAASSGALDVTSTVLLFESTPSGPRATFMAASVSLATALSPVFVVAVREMSSTWRMMHAMLLVPALLLTFLVCIIEESPHWCLYNNMFDDAERIAMWAARLNLEDPDLVRDRLDRIRKDAESHGDGAAFRSARLLRYITSVHMRSRCFALFGCWFFVYIAYYARDYENLAPWAELQAAEWFVVTGNFPAMAAAYSVTRRHSGLRSVVPLLAACSMMSALQSALVAIGGRSLLLMTYCSSVLILNVAYVALVVHTVDAFPTPVRSLGYSGAFMSGRIGAMMGALFREFESMPLPVSMMPTAVTSLGLLAFAASAVLVPPTPKELIADEGSPVVLDTSAVATVSKGSPMSWRVHKRQSPTASLHSERK</sequence>